<dbReference type="InterPro" id="IPR019200">
    <property type="entry name" value="ATP_adenylylTrfase_C"/>
</dbReference>
<evidence type="ECO:0000256" key="1">
    <source>
        <dbReference type="SAM" id="MobiDB-lite"/>
    </source>
</evidence>
<dbReference type="AlphaFoldDB" id="A0A0J6IL48"/>
<reference evidence="5" key="3">
    <citation type="journal article" date="2010" name="Genome Res.">
        <title>Population genomic sequencing of Coccidioides fungi reveals recent hybridization and transposon control.</title>
        <authorList>
            <person name="Neafsey D.E."/>
            <person name="Barker B.M."/>
            <person name="Sharpton T.J."/>
            <person name="Stajich J.E."/>
            <person name="Park D.J."/>
            <person name="Whiston E."/>
            <person name="Hung C.-Y."/>
            <person name="McMahan C."/>
            <person name="White J."/>
            <person name="Sykes S."/>
            <person name="Heiman D."/>
            <person name="Young S."/>
            <person name="Zeng Q."/>
            <person name="Abouelleil A."/>
            <person name="Aftuck L."/>
            <person name="Bessette D."/>
            <person name="Brown A."/>
            <person name="FitzGerald M."/>
            <person name="Lui A."/>
            <person name="Macdonald J.P."/>
            <person name="Priest M."/>
            <person name="Orbach M.J."/>
            <person name="Galgiani J.N."/>
            <person name="Kirkland T.N."/>
            <person name="Cole G.T."/>
            <person name="Birren B.W."/>
            <person name="Henn M.R."/>
            <person name="Taylor J.W."/>
            <person name="Rounsley S.D."/>
        </authorList>
    </citation>
    <scope>NUCLEOTIDE SEQUENCE [LARGE SCALE GENOMIC DNA]</scope>
    <source>
        <strain evidence="5">RMSCC 3488</strain>
    </source>
</reference>
<evidence type="ECO:0000313" key="5">
    <source>
        <dbReference type="Proteomes" id="UP000054567"/>
    </source>
</evidence>
<organism evidence="4 5">
    <name type="scientific">Coccidioides posadasii RMSCC 3488</name>
    <dbReference type="NCBI Taxonomy" id="454284"/>
    <lineage>
        <taxon>Eukaryota</taxon>
        <taxon>Fungi</taxon>
        <taxon>Dikarya</taxon>
        <taxon>Ascomycota</taxon>
        <taxon>Pezizomycotina</taxon>
        <taxon>Eurotiomycetes</taxon>
        <taxon>Eurotiomycetidae</taxon>
        <taxon>Onygenales</taxon>
        <taxon>Onygenaceae</taxon>
        <taxon>Coccidioides</taxon>
    </lineage>
</organism>
<proteinExistence type="predicted"/>
<dbReference type="Pfam" id="PF19327">
    <property type="entry name" value="Ap4A_phos_N"/>
    <property type="match status" value="1"/>
</dbReference>
<dbReference type="Gene3D" id="3.30.428.70">
    <property type="match status" value="1"/>
</dbReference>
<dbReference type="InterPro" id="IPR045759">
    <property type="entry name" value="Ap4A_phos1/2_N"/>
</dbReference>
<dbReference type="PANTHER" id="PTHR38420:SF1">
    <property type="entry name" value="PUTATIVE (AFU_ORTHOLOGUE AFUA_5G14690)-RELATED"/>
    <property type="match status" value="1"/>
</dbReference>
<feature type="compositionally biased region" description="Basic and acidic residues" evidence="1">
    <location>
        <begin position="59"/>
        <end position="71"/>
    </location>
</feature>
<dbReference type="PANTHER" id="PTHR38420">
    <property type="entry name" value="AP-4-A PHOSPHORYLASE II"/>
    <property type="match status" value="1"/>
</dbReference>
<dbReference type="InterPro" id="IPR036265">
    <property type="entry name" value="HIT-like_sf"/>
</dbReference>
<gene>
    <name evidence="4" type="ORF">CPAG_08996</name>
</gene>
<reference evidence="5" key="2">
    <citation type="journal article" date="2009" name="Genome Res.">
        <title>Comparative genomic analyses of the human fungal pathogens Coccidioides and their relatives.</title>
        <authorList>
            <person name="Sharpton T.J."/>
            <person name="Stajich J.E."/>
            <person name="Rounsley S.D."/>
            <person name="Gardner M.J."/>
            <person name="Wortman J.R."/>
            <person name="Jordar V.S."/>
            <person name="Maiti R."/>
            <person name="Kodira C.D."/>
            <person name="Neafsey D.E."/>
            <person name="Zeng Q."/>
            <person name="Hung C.-Y."/>
            <person name="McMahan C."/>
            <person name="Muszewska A."/>
            <person name="Grynberg M."/>
            <person name="Mandel M.A."/>
            <person name="Kellner E.M."/>
            <person name="Barker B.M."/>
            <person name="Galgiani J.N."/>
            <person name="Orbach M.J."/>
            <person name="Kirkland T.N."/>
            <person name="Cole G.T."/>
            <person name="Henn M.R."/>
            <person name="Birren B.W."/>
            <person name="Taylor J.W."/>
        </authorList>
    </citation>
    <scope>NUCLEOTIDE SEQUENCE [LARGE SCALE GENOMIC DNA]</scope>
    <source>
        <strain evidence="5">RMSCC 3488</strain>
    </source>
</reference>
<dbReference type="GO" id="GO:0005524">
    <property type="term" value="F:ATP binding"/>
    <property type="evidence" value="ECO:0007669"/>
    <property type="project" value="InterPro"/>
</dbReference>
<accession>A0A0J6IL48</accession>
<name>A0A0J6IL48_COCPO</name>
<dbReference type="OrthoDB" id="10267950at2759"/>
<dbReference type="GO" id="GO:0009117">
    <property type="term" value="P:nucleotide metabolic process"/>
    <property type="evidence" value="ECO:0007669"/>
    <property type="project" value="InterPro"/>
</dbReference>
<dbReference type="Proteomes" id="UP000054567">
    <property type="component" value="Unassembled WGS sequence"/>
</dbReference>
<dbReference type="EMBL" id="DS268114">
    <property type="protein sequence ID" value="KMM72702.1"/>
    <property type="molecule type" value="Genomic_DNA"/>
</dbReference>
<feature type="domain" description="Ap4A phosphorylase 1/2 N-terminal" evidence="3">
    <location>
        <begin position="9"/>
        <end position="168"/>
    </location>
</feature>
<evidence type="ECO:0000259" key="3">
    <source>
        <dbReference type="Pfam" id="PF19327"/>
    </source>
</evidence>
<sequence length="287" mass="32431">MPQLRTMEDLESRALRQFDKLVQCGSIIFKDAPPIHVPAQPFNLQFRIASSLTKKPQVDIKEAKAQSDRQQDTPSPFARDPPDFVLEHVGAEHTLRFNKFCVVRPQFVLHTNEYKPQIEPLSASDLAAAWSVLCKLESPYIVIYNGGVQGGWSLPHRHLQLLPRPARDVHDLFPDTYGIENGRVPNIPFQHIARKLSPSPAGNDIFSIYRELLAAAGVDEPDYSHSLVLVREWMMVIPRSRASQEGVKVVNAAGMVGMIWIPSKDVLDIWLQSEDPMEILARFGKPW</sequence>
<dbReference type="InterPro" id="IPR043171">
    <property type="entry name" value="Ap4A_phos1/2-like"/>
</dbReference>
<dbReference type="SUPFAM" id="SSF54197">
    <property type="entry name" value="HIT-like"/>
    <property type="match status" value="1"/>
</dbReference>
<feature type="region of interest" description="Disordered" evidence="1">
    <location>
        <begin position="59"/>
        <end position="81"/>
    </location>
</feature>
<feature type="domain" description="ATP adenylyltransferase C-terminal" evidence="2">
    <location>
        <begin position="185"/>
        <end position="286"/>
    </location>
</feature>
<protein>
    <submittedName>
        <fullName evidence="4">Uncharacterized protein</fullName>
    </submittedName>
</protein>
<dbReference type="VEuPathDB" id="FungiDB:CPAG_08996"/>
<evidence type="ECO:0000259" key="2">
    <source>
        <dbReference type="Pfam" id="PF09830"/>
    </source>
</evidence>
<evidence type="ECO:0000313" key="4">
    <source>
        <dbReference type="EMBL" id="KMM72702.1"/>
    </source>
</evidence>
<reference evidence="4 5" key="1">
    <citation type="submission" date="2007-06" db="EMBL/GenBank/DDBJ databases">
        <title>The Genome Sequence of Coccidioides posadasii RMSCC_3488.</title>
        <authorList>
            <consortium name="Coccidioides Genome Resources Consortium"/>
            <consortium name="The Broad Institute Genome Sequencing Platform"/>
            <person name="Henn M.R."/>
            <person name="Sykes S."/>
            <person name="Young S."/>
            <person name="Jaffe D."/>
            <person name="Berlin A."/>
            <person name="Alvarez P."/>
            <person name="Butler J."/>
            <person name="Gnerre S."/>
            <person name="Grabherr M."/>
            <person name="Mauceli E."/>
            <person name="Brockman W."/>
            <person name="Kodira C."/>
            <person name="Alvarado L."/>
            <person name="Zeng Q."/>
            <person name="Crawford M."/>
            <person name="Antoine C."/>
            <person name="Devon K."/>
            <person name="Galgiani J."/>
            <person name="Orsborn K."/>
            <person name="Lewis M.L."/>
            <person name="Nusbaum C."/>
            <person name="Galagan J."/>
            <person name="Birren B."/>
        </authorList>
    </citation>
    <scope>NUCLEOTIDE SEQUENCE [LARGE SCALE GENOMIC DNA]</scope>
    <source>
        <strain evidence="4 5">RMSCC 3488</strain>
    </source>
</reference>
<dbReference type="GO" id="GO:0003877">
    <property type="term" value="F:ATP:ADP adenylyltransferase activity"/>
    <property type="evidence" value="ECO:0007669"/>
    <property type="project" value="InterPro"/>
</dbReference>
<dbReference type="InterPro" id="IPR009163">
    <property type="entry name" value="Ap4A_phos1/2"/>
</dbReference>
<dbReference type="Pfam" id="PF09830">
    <property type="entry name" value="ATP_transf"/>
    <property type="match status" value="1"/>
</dbReference>